<dbReference type="EMBL" id="UOFU01000244">
    <property type="protein sequence ID" value="VAX01899.1"/>
    <property type="molecule type" value="Genomic_DNA"/>
</dbReference>
<feature type="transmembrane region" description="Helical" evidence="3">
    <location>
        <begin position="20"/>
        <end position="41"/>
    </location>
</feature>
<evidence type="ECO:0000259" key="4">
    <source>
        <dbReference type="PROSITE" id="PS50111"/>
    </source>
</evidence>
<organism evidence="6">
    <name type="scientific">hydrothermal vent metagenome</name>
    <dbReference type="NCBI Taxonomy" id="652676"/>
    <lineage>
        <taxon>unclassified sequences</taxon>
        <taxon>metagenomes</taxon>
        <taxon>ecological metagenomes</taxon>
    </lineage>
</organism>
<dbReference type="PANTHER" id="PTHR32089">
    <property type="entry name" value="METHYL-ACCEPTING CHEMOTAXIS PROTEIN MCPB"/>
    <property type="match status" value="1"/>
</dbReference>
<evidence type="ECO:0000256" key="3">
    <source>
        <dbReference type="SAM" id="Phobius"/>
    </source>
</evidence>
<dbReference type="GO" id="GO:0016020">
    <property type="term" value="C:membrane"/>
    <property type="evidence" value="ECO:0007669"/>
    <property type="project" value="InterPro"/>
</dbReference>
<dbReference type="PROSITE" id="PS50111">
    <property type="entry name" value="CHEMOTAXIS_TRANSDUC_2"/>
    <property type="match status" value="1"/>
</dbReference>
<dbReference type="Gene3D" id="1.10.287.950">
    <property type="entry name" value="Methyl-accepting chemotaxis protein"/>
    <property type="match status" value="1"/>
</dbReference>
<evidence type="ECO:0000259" key="5">
    <source>
        <dbReference type="PROSITE" id="PS50885"/>
    </source>
</evidence>
<evidence type="ECO:0008006" key="7">
    <source>
        <dbReference type="Google" id="ProtNLM"/>
    </source>
</evidence>
<keyword evidence="1" id="KW-0807">Transducer</keyword>
<dbReference type="Pfam" id="PF00015">
    <property type="entry name" value="MCPsignal"/>
    <property type="match status" value="1"/>
</dbReference>
<gene>
    <name evidence="6" type="ORF">MNBD_GAMMA20-173</name>
</gene>
<reference evidence="6" key="1">
    <citation type="submission" date="2018-06" db="EMBL/GenBank/DDBJ databases">
        <authorList>
            <person name="Zhirakovskaya E."/>
        </authorList>
    </citation>
    <scope>NUCLEOTIDE SEQUENCE</scope>
</reference>
<dbReference type="SUPFAM" id="SSF58104">
    <property type="entry name" value="Methyl-accepting chemotaxis protein (MCP) signaling domain"/>
    <property type="match status" value="1"/>
</dbReference>
<dbReference type="InterPro" id="IPR024478">
    <property type="entry name" value="HlyB_4HB_MCP"/>
</dbReference>
<accession>A0A3B1A851</accession>
<dbReference type="PROSITE" id="PS50885">
    <property type="entry name" value="HAMP"/>
    <property type="match status" value="1"/>
</dbReference>
<evidence type="ECO:0000256" key="1">
    <source>
        <dbReference type="ARBA" id="ARBA00023224"/>
    </source>
</evidence>
<proteinExistence type="inferred from homology"/>
<feature type="transmembrane region" description="Helical" evidence="3">
    <location>
        <begin position="189"/>
        <end position="216"/>
    </location>
</feature>
<evidence type="ECO:0000313" key="6">
    <source>
        <dbReference type="EMBL" id="VAX01899.1"/>
    </source>
</evidence>
<keyword evidence="3" id="KW-1133">Transmembrane helix</keyword>
<dbReference type="SMART" id="SM00283">
    <property type="entry name" value="MA"/>
    <property type="match status" value="1"/>
</dbReference>
<dbReference type="InterPro" id="IPR003660">
    <property type="entry name" value="HAMP_dom"/>
</dbReference>
<dbReference type="AlphaFoldDB" id="A0A3B1A851"/>
<sequence>MLETLVKGLSHIGWRTKILSLSGLYILLILAVGLFGAYTIYQQNLGMEDMVNKAQPRVDLATNARIAVVELGRALANVITAEQKKEIRLESVAAIRALSILDEQIQTLATNLPDSQEVKQLTPLIKKLRPTKMEVIKAAKKNNDSEAMERMRSITEDSHKIDDLSLQLVEKERGKLSEMQRISSEKSHAVIMVMATIIGIGLIIGILASLLAAYLVTKPLGMIEQTMTAIADGNLKVHINDAGTDEIGRTVNAISRTVRNLHEIISKIRSGALQLGEQSNQVGKAAEVVNEVSTKLHDSVVEIQDDTALVTSVTDNVAARLGETAEAAQQTSTATRKASEQLLETVREFETFQADMENTAKATRELSSAANEVTSITDTIRDISSQTNLLALNAAIEAARAGDHGRGFAVVADEVRQLAKRTEEATSEISGLVEGISGSVSTTVDALENSVGNAKSNIDRLTSLANETTLSSQRVQEMRTSMMEVDDLMASQGQAVQRITSTVSALVDVSSDANRQTIELSELSGNLDAAATDLNKVVDRFNL</sequence>
<name>A0A3B1A851_9ZZZZ</name>
<dbReference type="GO" id="GO:0007165">
    <property type="term" value="P:signal transduction"/>
    <property type="evidence" value="ECO:0007669"/>
    <property type="project" value="UniProtKB-KW"/>
</dbReference>
<dbReference type="Pfam" id="PF12729">
    <property type="entry name" value="4HB_MCP_1"/>
    <property type="match status" value="1"/>
</dbReference>
<evidence type="ECO:0000256" key="2">
    <source>
        <dbReference type="ARBA" id="ARBA00029447"/>
    </source>
</evidence>
<dbReference type="PANTHER" id="PTHR32089:SF112">
    <property type="entry name" value="LYSOZYME-LIKE PROTEIN-RELATED"/>
    <property type="match status" value="1"/>
</dbReference>
<dbReference type="SMART" id="SM00304">
    <property type="entry name" value="HAMP"/>
    <property type="match status" value="1"/>
</dbReference>
<dbReference type="CDD" id="cd06225">
    <property type="entry name" value="HAMP"/>
    <property type="match status" value="1"/>
</dbReference>
<protein>
    <recommendedName>
        <fullName evidence="7">Methyl-accepting chemotaxis sensor/transducer protein</fullName>
    </recommendedName>
</protein>
<comment type="similarity">
    <text evidence="2">Belongs to the methyl-accepting chemotaxis (MCP) protein family.</text>
</comment>
<dbReference type="InterPro" id="IPR004089">
    <property type="entry name" value="MCPsignal_dom"/>
</dbReference>
<dbReference type="Pfam" id="PF00672">
    <property type="entry name" value="HAMP"/>
    <property type="match status" value="1"/>
</dbReference>
<feature type="domain" description="Methyl-accepting transducer" evidence="4">
    <location>
        <begin position="271"/>
        <end position="507"/>
    </location>
</feature>
<keyword evidence="3" id="KW-0472">Membrane</keyword>
<keyword evidence="3" id="KW-0812">Transmembrane</keyword>
<feature type="domain" description="HAMP" evidence="5">
    <location>
        <begin position="214"/>
        <end position="266"/>
    </location>
</feature>